<dbReference type="GO" id="GO:0034553">
    <property type="term" value="P:mitochondrial respiratory chain complex II assembly"/>
    <property type="evidence" value="ECO:0000318"/>
    <property type="project" value="GO_Central"/>
</dbReference>
<dbReference type="Gramene" id="EFJ34190">
    <property type="protein sequence ID" value="EFJ34190"/>
    <property type="gene ID" value="SELMODRAFT_9260"/>
</dbReference>
<evidence type="ECO:0000256" key="2">
    <source>
        <dbReference type="ARBA" id="ARBA00023128"/>
    </source>
</evidence>
<evidence type="ECO:0000259" key="5">
    <source>
        <dbReference type="Pfam" id="PF05347"/>
    </source>
</evidence>
<dbReference type="PANTHER" id="PTHR13675">
    <property type="entry name" value="LYR MOTIF-CONTAINING PROTEIN 2"/>
    <property type="match status" value="1"/>
</dbReference>
<evidence type="ECO:0000256" key="3">
    <source>
        <dbReference type="ARBA" id="ARBA00023186"/>
    </source>
</evidence>
<dbReference type="KEGG" id="smo:SELMODRAFT_9265"/>
<dbReference type="HOGENOM" id="CLU_154777_0_0_1"/>
<feature type="non-terminal residue" evidence="7">
    <location>
        <position position="1"/>
    </location>
</feature>
<feature type="domain" description="Complex 1 LYR protein" evidence="5">
    <location>
        <begin position="7"/>
        <end position="67"/>
    </location>
</feature>
<dbReference type="GO" id="GO:0005759">
    <property type="term" value="C:mitochondrial matrix"/>
    <property type="evidence" value="ECO:0007669"/>
    <property type="project" value="UniProtKB-SubCell"/>
</dbReference>
<dbReference type="InParanoid" id="D8R129"/>
<dbReference type="Pfam" id="PF05347">
    <property type="entry name" value="Complex1_LYR"/>
    <property type="match status" value="1"/>
</dbReference>
<keyword evidence="3" id="KW-0143">Chaperone</keyword>
<evidence type="ECO:0000313" key="6">
    <source>
        <dbReference type="EMBL" id="EFJ21804.1"/>
    </source>
</evidence>
<dbReference type="InterPro" id="IPR045295">
    <property type="entry name" value="Complex1_LYR_SDHAF1_LYRM8"/>
</dbReference>
<dbReference type="eggNOG" id="KOG4620">
    <property type="taxonomic scope" value="Eukaryota"/>
</dbReference>
<comment type="subcellular location">
    <subcellularLocation>
        <location evidence="1">Mitochondrion matrix</location>
    </subcellularLocation>
</comment>
<keyword evidence="2" id="KW-0496">Mitochondrion</keyword>
<name>D8R129_SELML</name>
<keyword evidence="8" id="KW-1185">Reference proteome</keyword>
<sequence>KLSGLQRQVLSLYRSFLRVARSKAPEARREMEAIVSAEFRRNAVGIERKNFTQIEYLLNKGCKQLEMLKSSSVSGV</sequence>
<evidence type="ECO:0000256" key="1">
    <source>
        <dbReference type="ARBA" id="ARBA00004305"/>
    </source>
</evidence>
<dbReference type="STRING" id="88036.D8R129"/>
<evidence type="ECO:0000313" key="7">
    <source>
        <dbReference type="EMBL" id="EFJ34190.1"/>
    </source>
</evidence>
<reference evidence="7 8" key="1">
    <citation type="journal article" date="2011" name="Science">
        <title>The Selaginella genome identifies genetic changes associated with the evolution of vascular plants.</title>
        <authorList>
            <person name="Banks J.A."/>
            <person name="Nishiyama T."/>
            <person name="Hasebe M."/>
            <person name="Bowman J.L."/>
            <person name="Gribskov M."/>
            <person name="dePamphilis C."/>
            <person name="Albert V.A."/>
            <person name="Aono N."/>
            <person name="Aoyama T."/>
            <person name="Ambrose B.A."/>
            <person name="Ashton N.W."/>
            <person name="Axtell M.J."/>
            <person name="Barker E."/>
            <person name="Barker M.S."/>
            <person name="Bennetzen J.L."/>
            <person name="Bonawitz N.D."/>
            <person name="Chapple C."/>
            <person name="Cheng C."/>
            <person name="Correa L.G."/>
            <person name="Dacre M."/>
            <person name="DeBarry J."/>
            <person name="Dreyer I."/>
            <person name="Elias M."/>
            <person name="Engstrom E.M."/>
            <person name="Estelle M."/>
            <person name="Feng L."/>
            <person name="Finet C."/>
            <person name="Floyd S.K."/>
            <person name="Frommer W.B."/>
            <person name="Fujita T."/>
            <person name="Gramzow L."/>
            <person name="Gutensohn M."/>
            <person name="Harholt J."/>
            <person name="Hattori M."/>
            <person name="Heyl A."/>
            <person name="Hirai T."/>
            <person name="Hiwatashi Y."/>
            <person name="Ishikawa M."/>
            <person name="Iwata M."/>
            <person name="Karol K.G."/>
            <person name="Koehler B."/>
            <person name="Kolukisaoglu U."/>
            <person name="Kubo M."/>
            <person name="Kurata T."/>
            <person name="Lalonde S."/>
            <person name="Li K."/>
            <person name="Li Y."/>
            <person name="Litt A."/>
            <person name="Lyons E."/>
            <person name="Manning G."/>
            <person name="Maruyama T."/>
            <person name="Michael T.P."/>
            <person name="Mikami K."/>
            <person name="Miyazaki S."/>
            <person name="Morinaga S."/>
            <person name="Murata T."/>
            <person name="Mueller-Roeber B."/>
            <person name="Nelson D.R."/>
            <person name="Obara M."/>
            <person name="Oguri Y."/>
            <person name="Olmstead R.G."/>
            <person name="Onodera N."/>
            <person name="Petersen B.L."/>
            <person name="Pils B."/>
            <person name="Prigge M."/>
            <person name="Rensing S.A."/>
            <person name="Riano-Pachon D.M."/>
            <person name="Roberts A.W."/>
            <person name="Sato Y."/>
            <person name="Scheller H.V."/>
            <person name="Schulz B."/>
            <person name="Schulz C."/>
            <person name="Shakirov E.V."/>
            <person name="Shibagaki N."/>
            <person name="Shinohara N."/>
            <person name="Shippen D.E."/>
            <person name="Soerensen I."/>
            <person name="Sotooka R."/>
            <person name="Sugimoto N."/>
            <person name="Sugita M."/>
            <person name="Sumikawa N."/>
            <person name="Tanurdzic M."/>
            <person name="Theissen G."/>
            <person name="Ulvskov P."/>
            <person name="Wakazuki S."/>
            <person name="Weng J.K."/>
            <person name="Willats W.W."/>
            <person name="Wipf D."/>
            <person name="Wolf P.G."/>
            <person name="Yang L."/>
            <person name="Zimmer A.D."/>
            <person name="Zhu Q."/>
            <person name="Mitros T."/>
            <person name="Hellsten U."/>
            <person name="Loque D."/>
            <person name="Otillar R."/>
            <person name="Salamov A."/>
            <person name="Schmutz J."/>
            <person name="Shapiro H."/>
            <person name="Lindquist E."/>
            <person name="Lucas S."/>
            <person name="Rokhsar D."/>
            <person name="Grigoriev I.V."/>
        </authorList>
    </citation>
    <scope>NUCLEOTIDE SEQUENCE [LARGE SCALE GENOMIC DNA]</scope>
</reference>
<dbReference type="EMBL" id="GL377598">
    <property type="protein sequence ID" value="EFJ21804.1"/>
    <property type="molecule type" value="Genomic_DNA"/>
</dbReference>
<dbReference type="AlphaFoldDB" id="D8R129"/>
<organism evidence="8">
    <name type="scientific">Selaginella moellendorffii</name>
    <name type="common">Spikemoss</name>
    <dbReference type="NCBI Taxonomy" id="88036"/>
    <lineage>
        <taxon>Eukaryota</taxon>
        <taxon>Viridiplantae</taxon>
        <taxon>Streptophyta</taxon>
        <taxon>Embryophyta</taxon>
        <taxon>Tracheophyta</taxon>
        <taxon>Lycopodiopsida</taxon>
        <taxon>Selaginellales</taxon>
        <taxon>Selaginellaceae</taxon>
        <taxon>Selaginella</taxon>
    </lineage>
</organism>
<dbReference type="KEGG" id="smo:SELMODRAFT_9260"/>
<dbReference type="PANTHER" id="PTHR13675:SF1">
    <property type="entry name" value="SUCCINATE DEHYDROGENASE ASSEMBLY FACTOR 1, MITOCHONDRIAL"/>
    <property type="match status" value="1"/>
</dbReference>
<dbReference type="CDD" id="cd20268">
    <property type="entry name" value="Complex1_LYR_SDHAF1_LYRM8"/>
    <property type="match status" value="1"/>
</dbReference>
<dbReference type="GO" id="GO:0005739">
    <property type="term" value="C:mitochondrion"/>
    <property type="evidence" value="ECO:0000318"/>
    <property type="project" value="GO_Central"/>
</dbReference>
<gene>
    <name evidence="7" type="ORF">SELMODRAFT_9260</name>
    <name evidence="6" type="ORF">SELMODRAFT_9265</name>
</gene>
<dbReference type="Proteomes" id="UP000001514">
    <property type="component" value="Unassembled WGS sequence"/>
</dbReference>
<feature type="non-terminal residue" evidence="7">
    <location>
        <position position="76"/>
    </location>
</feature>
<proteinExistence type="inferred from homology"/>
<dbReference type="OMA" id="VEMYSSP"/>
<accession>D8R129</accession>
<evidence type="ECO:0000313" key="8">
    <source>
        <dbReference type="Proteomes" id="UP000001514"/>
    </source>
</evidence>
<dbReference type="Gramene" id="EFJ21804">
    <property type="protein sequence ID" value="EFJ21804"/>
    <property type="gene ID" value="SELMODRAFT_9265"/>
</dbReference>
<dbReference type="FunCoup" id="D8R129">
    <property type="interactions" value="532"/>
</dbReference>
<dbReference type="EMBL" id="GL377570">
    <property type="protein sequence ID" value="EFJ34190.1"/>
    <property type="molecule type" value="Genomic_DNA"/>
</dbReference>
<evidence type="ECO:0000256" key="4">
    <source>
        <dbReference type="ARBA" id="ARBA00025715"/>
    </source>
</evidence>
<comment type="similarity">
    <text evidence="4">Belongs to the complex I LYR family. SDHAF1 subfamily.</text>
</comment>
<protein>
    <recommendedName>
        <fullName evidence="5">Complex 1 LYR protein domain-containing protein</fullName>
    </recommendedName>
</protein>
<dbReference type="InterPro" id="IPR008011">
    <property type="entry name" value="Complex1_LYR_dom"/>
</dbReference>